<accession>R1EKM8</accession>
<gene>
    <name evidence="1" type="ORF">UCRNP2_5165</name>
</gene>
<sequence>MSGPSAGASASASASASGDIKRINTSSLSNLPSIITTQDRGTVQSMLQAVRSLPDERSRYHIYERLQDITREANFAVKDIGEIV</sequence>
<dbReference type="AlphaFoldDB" id="R1EKM8"/>
<organism evidence="1 2">
    <name type="scientific">Botryosphaeria parva (strain UCR-NP2)</name>
    <name type="common">Grapevine canker fungus</name>
    <name type="synonym">Neofusicoccum parvum</name>
    <dbReference type="NCBI Taxonomy" id="1287680"/>
    <lineage>
        <taxon>Eukaryota</taxon>
        <taxon>Fungi</taxon>
        <taxon>Dikarya</taxon>
        <taxon>Ascomycota</taxon>
        <taxon>Pezizomycotina</taxon>
        <taxon>Dothideomycetes</taxon>
        <taxon>Dothideomycetes incertae sedis</taxon>
        <taxon>Botryosphaeriales</taxon>
        <taxon>Botryosphaeriaceae</taxon>
        <taxon>Neofusicoccum</taxon>
    </lineage>
</organism>
<dbReference type="EMBL" id="KB916243">
    <property type="protein sequence ID" value="EOD48087.1"/>
    <property type="molecule type" value="Genomic_DNA"/>
</dbReference>
<dbReference type="HOGENOM" id="CLU_2527209_0_0_1"/>
<evidence type="ECO:0000313" key="1">
    <source>
        <dbReference type="EMBL" id="EOD48087.1"/>
    </source>
</evidence>
<dbReference type="KEGG" id="npa:UCRNP2_5165"/>
<proteinExistence type="predicted"/>
<evidence type="ECO:0000313" key="2">
    <source>
        <dbReference type="Proteomes" id="UP000013521"/>
    </source>
</evidence>
<dbReference type="Proteomes" id="UP000013521">
    <property type="component" value="Unassembled WGS sequence"/>
</dbReference>
<protein>
    <submittedName>
        <fullName evidence="1">Uncharacterized protein</fullName>
    </submittedName>
</protein>
<name>R1EKM8_BOTPV</name>
<reference evidence="2" key="1">
    <citation type="journal article" date="2013" name="Genome Announc.">
        <title>Draft genome sequence of Neofusicoccum parvum isolate UCR-NP2, a fungal vascular pathogen associated with grapevine cankers.</title>
        <authorList>
            <person name="Blanco-Ulate B."/>
            <person name="Rolshausen P."/>
            <person name="Cantu D."/>
        </authorList>
    </citation>
    <scope>NUCLEOTIDE SEQUENCE [LARGE SCALE GENOMIC DNA]</scope>
    <source>
        <strain evidence="2">UCR-NP2</strain>
    </source>
</reference>